<reference evidence="5" key="1">
    <citation type="submission" date="2025-08" db="UniProtKB">
        <authorList>
            <consortium name="RefSeq"/>
        </authorList>
    </citation>
    <scope>IDENTIFICATION</scope>
    <source>
        <tissue evidence="5">Gonads</tissue>
    </source>
</reference>
<dbReference type="PANTHER" id="PTHR17085">
    <property type="entry name" value="NUCLEAR RECEPTOR COACTIVATOR 4"/>
    <property type="match status" value="1"/>
</dbReference>
<dbReference type="Pfam" id="PF12489">
    <property type="entry name" value="ARA70"/>
    <property type="match status" value="1"/>
</dbReference>
<name>A0A1S3JIK1_LINAN</name>
<dbReference type="OrthoDB" id="6334544at2759"/>
<dbReference type="GeneID" id="106173224"/>
<feature type="domain" description="Nuclear receptor coactivator 4 N-terminal" evidence="3">
    <location>
        <begin position="30"/>
        <end position="134"/>
    </location>
</feature>
<gene>
    <name evidence="5" type="primary">LOC106173224</name>
</gene>
<accession>A0A1S3JIK1</accession>
<feature type="region of interest" description="Disordered" evidence="2">
    <location>
        <begin position="205"/>
        <end position="235"/>
    </location>
</feature>
<evidence type="ECO:0000259" key="3">
    <source>
        <dbReference type="Pfam" id="PF12489"/>
    </source>
</evidence>
<keyword evidence="5" id="KW-0675">Receptor</keyword>
<dbReference type="KEGG" id="lak:106173224"/>
<protein>
    <submittedName>
        <fullName evidence="5">Nuclear receptor coactivator 4</fullName>
    </submittedName>
</protein>
<dbReference type="AlphaFoldDB" id="A0A1S3JIK1"/>
<dbReference type="RefSeq" id="XP_013409729.1">
    <property type="nucleotide sequence ID" value="XM_013554275.2"/>
</dbReference>
<evidence type="ECO:0000313" key="5">
    <source>
        <dbReference type="RefSeq" id="XP_013409729.1"/>
    </source>
</evidence>
<feature type="coiled-coil region" evidence="1">
    <location>
        <begin position="3"/>
        <end position="30"/>
    </location>
</feature>
<keyword evidence="4" id="KW-1185">Reference proteome</keyword>
<evidence type="ECO:0000256" key="2">
    <source>
        <dbReference type="SAM" id="MobiDB-lite"/>
    </source>
</evidence>
<dbReference type="GO" id="GO:0003713">
    <property type="term" value="F:transcription coactivator activity"/>
    <property type="evidence" value="ECO:0007669"/>
    <property type="project" value="InterPro"/>
</dbReference>
<proteinExistence type="predicted"/>
<feature type="compositionally biased region" description="Low complexity" evidence="2">
    <location>
        <begin position="211"/>
        <end position="228"/>
    </location>
</feature>
<sequence length="681" mass="76935">MNNNTVKQQLQKLQEKAVLLEDAIERVLAVQQQLKENASEVKGQIQSTISRQLESLRSREVWLLNQVEIVQQAKDEVLMKQQAAMQQALGGVISTLEVQDWTHMEDKLTKTLEKLDLLDIKPEDTPFMSFKANTASLREVIHKFGRVSGHCPLLDRPFAEPGEEASSLPKWFEDYEDVEHHVLYKSVQNDPTVTVRIPRLSRSSDSKWLHTPTTLSSTTSKSTITTGSPNASDSLFRPFQEAKTSSLTKWLLNPGSAESTIASLPRESTAASIRQWLCQIKDEAEEEGPAFDAYVPGNLSGVMPYFQGVISAPLTNWLHPQQPGSSGQEDVLSYYRQTKDDTKQWLANYENQQEMEAAKEWSRCCKDSCVVDIEDVAHLLLPQLDGTTDMARWLYRPCTKTGENTEDEETSYALPLVKDVCKADRKCATFPECVCDENCLESVDPNLPDSLKAWLYSPNTQHIASSLGDSFFGWMPCDPAYWLKGGQVGALGEVECPVFLSYFKNISEDPKDWLKHLQAPYDKSNNSDDLTSPDFIPTPAGAELDKWFKKRAVVEEDNFSPEFEFWFKFQSSIPDEKWVNLPGGVSDEPAISELEYFKQYQTSLPEEDWLQKSNNDYVIVGVEDENPFTFNPPDMDAQEKWLSKPVHPVCFDTQGLGEEEGEGMGPIPQLSSDLGFWLQGY</sequence>
<dbReference type="GO" id="GO:0009725">
    <property type="term" value="P:response to hormone"/>
    <property type="evidence" value="ECO:0007669"/>
    <property type="project" value="TreeGrafter"/>
</dbReference>
<evidence type="ECO:0000313" key="4">
    <source>
        <dbReference type="Proteomes" id="UP000085678"/>
    </source>
</evidence>
<dbReference type="PANTHER" id="PTHR17085:SF3">
    <property type="entry name" value="NUCLEAR RECEPTOR COACTIVATOR 4"/>
    <property type="match status" value="1"/>
</dbReference>
<keyword evidence="1" id="KW-0175">Coiled coil</keyword>
<dbReference type="InterPro" id="IPR039947">
    <property type="entry name" value="NCoA-4"/>
</dbReference>
<organism evidence="4 5">
    <name type="scientific">Lingula anatina</name>
    <name type="common">Brachiopod</name>
    <name type="synonym">Lingula unguis</name>
    <dbReference type="NCBI Taxonomy" id="7574"/>
    <lineage>
        <taxon>Eukaryota</taxon>
        <taxon>Metazoa</taxon>
        <taxon>Spiralia</taxon>
        <taxon>Lophotrochozoa</taxon>
        <taxon>Brachiopoda</taxon>
        <taxon>Linguliformea</taxon>
        <taxon>Lingulata</taxon>
        <taxon>Lingulida</taxon>
        <taxon>Linguloidea</taxon>
        <taxon>Lingulidae</taxon>
        <taxon>Lingula</taxon>
    </lineage>
</organism>
<evidence type="ECO:0000256" key="1">
    <source>
        <dbReference type="SAM" id="Coils"/>
    </source>
</evidence>
<dbReference type="InterPro" id="IPR022174">
    <property type="entry name" value="NCOA4_N"/>
</dbReference>
<dbReference type="InParanoid" id="A0A1S3JIK1"/>
<dbReference type="GO" id="GO:0006879">
    <property type="term" value="P:intracellular iron ion homeostasis"/>
    <property type="evidence" value="ECO:0007669"/>
    <property type="project" value="InterPro"/>
</dbReference>
<dbReference type="Proteomes" id="UP000085678">
    <property type="component" value="Unplaced"/>
</dbReference>